<dbReference type="RefSeq" id="XP_013757392.1">
    <property type="nucleotide sequence ID" value="XM_013901938.1"/>
</dbReference>
<evidence type="ECO:0000256" key="2">
    <source>
        <dbReference type="SAM" id="MobiDB-lite"/>
    </source>
</evidence>
<dbReference type="eggNOG" id="KOG1102">
    <property type="taxonomic scope" value="Eukaryota"/>
</dbReference>
<keyword evidence="1" id="KW-0343">GTPase activation</keyword>
<feature type="domain" description="Rab-GAP TBC" evidence="3">
    <location>
        <begin position="269"/>
        <end position="462"/>
    </location>
</feature>
<dbReference type="OrthoDB" id="294251at2759"/>
<dbReference type="EMBL" id="GL349458">
    <property type="protein sequence ID" value="KNC49911.1"/>
    <property type="molecule type" value="Genomic_DNA"/>
</dbReference>
<dbReference type="PROSITE" id="PS50086">
    <property type="entry name" value="TBC_RABGAP"/>
    <property type="match status" value="1"/>
</dbReference>
<reference evidence="4 5" key="1">
    <citation type="submission" date="2010-05" db="EMBL/GenBank/DDBJ databases">
        <title>The Genome Sequence of Thecamonas trahens ATCC 50062.</title>
        <authorList>
            <consortium name="The Broad Institute Genome Sequencing Platform"/>
            <person name="Russ C."/>
            <person name="Cuomo C."/>
            <person name="Shea T."/>
            <person name="Young S.K."/>
            <person name="Zeng Q."/>
            <person name="Koehrsen M."/>
            <person name="Haas B."/>
            <person name="Borodovsky M."/>
            <person name="Guigo R."/>
            <person name="Alvarado L."/>
            <person name="Berlin A."/>
            <person name="Bochicchio J."/>
            <person name="Borenstein D."/>
            <person name="Chapman S."/>
            <person name="Chen Z."/>
            <person name="Freedman E."/>
            <person name="Gellesch M."/>
            <person name="Goldberg J."/>
            <person name="Griggs A."/>
            <person name="Gujja S."/>
            <person name="Heilman E."/>
            <person name="Heiman D."/>
            <person name="Hepburn T."/>
            <person name="Howarth C."/>
            <person name="Jen D."/>
            <person name="Larson L."/>
            <person name="Mehta T."/>
            <person name="Park D."/>
            <person name="Pearson M."/>
            <person name="Roberts A."/>
            <person name="Saif S."/>
            <person name="Shenoy N."/>
            <person name="Sisk P."/>
            <person name="Stolte C."/>
            <person name="Sykes S."/>
            <person name="Thomson T."/>
            <person name="Walk T."/>
            <person name="White J."/>
            <person name="Yandava C."/>
            <person name="Burger G."/>
            <person name="Gray M.W."/>
            <person name="Holland P.W.H."/>
            <person name="King N."/>
            <person name="Lang F.B.F."/>
            <person name="Roger A.J."/>
            <person name="Ruiz-Trillo I."/>
            <person name="Lander E."/>
            <person name="Nusbaum C."/>
        </authorList>
    </citation>
    <scope>NUCLEOTIDE SEQUENCE [LARGE SCALE GENOMIC DNA]</scope>
    <source>
        <strain evidence="4 5">ATCC 50062</strain>
    </source>
</reference>
<keyword evidence="5" id="KW-1185">Reference proteome</keyword>
<evidence type="ECO:0000259" key="3">
    <source>
        <dbReference type="PROSITE" id="PS50086"/>
    </source>
</evidence>
<dbReference type="Gene3D" id="1.10.472.80">
    <property type="entry name" value="Ypt/Rab-GAP domain of gyp1p, domain 3"/>
    <property type="match status" value="1"/>
</dbReference>
<proteinExistence type="predicted"/>
<feature type="region of interest" description="Disordered" evidence="2">
    <location>
        <begin position="1"/>
        <end position="75"/>
    </location>
</feature>
<dbReference type="Pfam" id="PF00566">
    <property type="entry name" value="RabGAP-TBC"/>
    <property type="match status" value="1"/>
</dbReference>
<dbReference type="InterPro" id="IPR000195">
    <property type="entry name" value="Rab-GAP-TBC_dom"/>
</dbReference>
<evidence type="ECO:0000313" key="4">
    <source>
        <dbReference type="EMBL" id="KNC49911.1"/>
    </source>
</evidence>
<dbReference type="Proteomes" id="UP000054408">
    <property type="component" value="Unassembled WGS sequence"/>
</dbReference>
<organism evidence="4 5">
    <name type="scientific">Thecamonas trahens ATCC 50062</name>
    <dbReference type="NCBI Taxonomy" id="461836"/>
    <lineage>
        <taxon>Eukaryota</taxon>
        <taxon>Apusozoa</taxon>
        <taxon>Apusomonadida</taxon>
        <taxon>Apusomonadidae</taxon>
        <taxon>Thecamonas</taxon>
    </lineage>
</organism>
<feature type="compositionally biased region" description="Basic residues" evidence="2">
    <location>
        <begin position="8"/>
        <end position="25"/>
    </location>
</feature>
<feature type="region of interest" description="Disordered" evidence="2">
    <location>
        <begin position="168"/>
        <end position="195"/>
    </location>
</feature>
<evidence type="ECO:0000313" key="5">
    <source>
        <dbReference type="Proteomes" id="UP000054408"/>
    </source>
</evidence>
<feature type="compositionally biased region" description="Low complexity" evidence="2">
    <location>
        <begin position="34"/>
        <end position="44"/>
    </location>
</feature>
<dbReference type="SUPFAM" id="SSF47923">
    <property type="entry name" value="Ypt/Rab-GAP domain of gyp1p"/>
    <property type="match status" value="2"/>
</dbReference>
<dbReference type="SMART" id="SM00164">
    <property type="entry name" value="TBC"/>
    <property type="match status" value="1"/>
</dbReference>
<dbReference type="GO" id="GO:0005096">
    <property type="term" value="F:GTPase activator activity"/>
    <property type="evidence" value="ECO:0007669"/>
    <property type="project" value="UniProtKB-KW"/>
</dbReference>
<dbReference type="InterPro" id="IPR050302">
    <property type="entry name" value="Rab_GAP_TBC_domain"/>
</dbReference>
<feature type="region of interest" description="Disordered" evidence="2">
    <location>
        <begin position="217"/>
        <end position="240"/>
    </location>
</feature>
<dbReference type="Gene3D" id="1.10.10.750">
    <property type="entry name" value="Ypt/Rab-GAP domain of gyp1p, domain 1"/>
    <property type="match status" value="1"/>
</dbReference>
<dbReference type="STRING" id="461836.A0A0L0DCR4"/>
<name>A0A0L0DCR4_THETB</name>
<dbReference type="FunFam" id="1.10.8.270:FF:000001">
    <property type="entry name" value="TBC1 domain family member 1"/>
    <property type="match status" value="1"/>
</dbReference>
<sequence>MSATGRPVVRRRRKHGPIVHTRRKGSNPSPSPSPGSSAPPSSSSRLVALSPGTGSSDSSALRPTATTPSGTRYRPPVFLYASSAVAASGSPLDPQAASVVHPSATVAVADALPSHSFSYRAADGLGRVEVEIARGGGGGGGGGGGDGGVSYHGSELDAVIAAAAAGHGSDSGTSVLDDSESGKAHVEAEGGLGASDGAATAAPVAVDRFGFVLASPGDERSVGGRPASRPLDQASKDKESERATKWLTMFRDWRRWRVKPKTKARVRKGIPDCVRGQAWLLASGGHEWLLRQDRSPVERFLQRATDAWAQTIRLDINRTFPDHLLFMQADGLGQSTLHRVLLAFSAYDPAVGYCQGMAFVAALLLMYMAEEEAFAVLVSIAQDRPRFGFAGFWAPGFPLLNKYFTVFSALLADVEPKLAQHLIETDVHPSLYTTGWFMTLFTNSDLPFAYSLRVMDMVLYEGEKALLRWALAFMVYYKEELLKGGNEVVFPVLKGLQGLPANPNVFVKGWVLKVDITHAQIDAHAGAYDAAAAAADGET</sequence>
<dbReference type="InterPro" id="IPR035969">
    <property type="entry name" value="Rab-GAP_TBC_sf"/>
</dbReference>
<dbReference type="PANTHER" id="PTHR47219:SF9">
    <property type="entry name" value="GTPASE ACTIVATING PROTEIN AND CENTROSOME-ASSOCIATED, ISOFORM B"/>
    <property type="match status" value="1"/>
</dbReference>
<feature type="compositionally biased region" description="Polar residues" evidence="2">
    <location>
        <begin position="52"/>
        <end position="70"/>
    </location>
</feature>
<gene>
    <name evidence="4" type="ORF">AMSG_06213</name>
</gene>
<dbReference type="AlphaFoldDB" id="A0A0L0DCR4"/>
<dbReference type="Gene3D" id="1.10.8.270">
    <property type="entry name" value="putative rabgap domain of human tbc1 domain family member 14 like domains"/>
    <property type="match status" value="1"/>
</dbReference>
<dbReference type="GeneID" id="25565433"/>
<protein>
    <submittedName>
        <fullName evidence="4">Plant adhesion molecule 1</fullName>
    </submittedName>
</protein>
<dbReference type="GO" id="GO:0031267">
    <property type="term" value="F:small GTPase binding"/>
    <property type="evidence" value="ECO:0007669"/>
    <property type="project" value="TreeGrafter"/>
</dbReference>
<dbReference type="PANTHER" id="PTHR47219">
    <property type="entry name" value="RAB GTPASE-ACTIVATING PROTEIN 1-LIKE"/>
    <property type="match status" value="1"/>
</dbReference>
<evidence type="ECO:0000256" key="1">
    <source>
        <dbReference type="ARBA" id="ARBA00022468"/>
    </source>
</evidence>
<accession>A0A0L0DCR4</accession>